<evidence type="ECO:0000313" key="11">
    <source>
        <dbReference type="EMBL" id="KAK7037763.1"/>
    </source>
</evidence>
<dbReference type="InterPro" id="IPR007290">
    <property type="entry name" value="Arv1"/>
</dbReference>
<reference evidence="11 12" key="1">
    <citation type="submission" date="2024-01" db="EMBL/GenBank/DDBJ databases">
        <title>A draft genome for a cacao thread blight-causing isolate of Paramarasmius palmivorus.</title>
        <authorList>
            <person name="Baruah I.K."/>
            <person name="Bukari Y."/>
            <person name="Amoako-Attah I."/>
            <person name="Meinhardt L.W."/>
            <person name="Bailey B.A."/>
            <person name="Cohen S.P."/>
        </authorList>
    </citation>
    <scope>NUCLEOTIDE SEQUENCE [LARGE SCALE GENOMIC DNA]</scope>
    <source>
        <strain evidence="11 12">GH-12</strain>
    </source>
</reference>
<dbReference type="PANTHER" id="PTHR14467">
    <property type="entry name" value="ARV1"/>
    <property type="match status" value="1"/>
</dbReference>
<keyword evidence="3 10" id="KW-0813">Transport</keyword>
<comment type="caution">
    <text evidence="11">The sequence shown here is derived from an EMBL/GenBank/DDBJ whole genome shotgun (WGS) entry which is preliminary data.</text>
</comment>
<dbReference type="GO" id="GO:0097036">
    <property type="term" value="P:regulation of plasma membrane sterol distribution"/>
    <property type="evidence" value="ECO:0007669"/>
    <property type="project" value="UniProtKB-UniRule"/>
</dbReference>
<keyword evidence="10" id="KW-0333">Golgi apparatus</keyword>
<name>A0AAW0CG71_9AGAR</name>
<evidence type="ECO:0000256" key="9">
    <source>
        <dbReference type="ARBA" id="ARBA00023136"/>
    </source>
</evidence>
<dbReference type="AlphaFoldDB" id="A0AAW0CG71"/>
<dbReference type="PANTHER" id="PTHR14467:SF0">
    <property type="entry name" value="PROTEIN ARV1"/>
    <property type="match status" value="1"/>
</dbReference>
<keyword evidence="9 10" id="KW-0472">Membrane</keyword>
<sequence length="348" mass="39581">MPICTTCTHWTPYLYTVYSSAYNMRLEKCTQCHAFADPYVEHDTLTLLIDLILLKRGVYRHLLYNRGAKPRRAVEKGSRDEDDTRKEEIQTARSEVWDEIDTSRWVTVFRLGFTLVFVDAFIRWSYLNADSGLPLTLSPWSSDTIDSFVKTFLGCLAETIAFHSGILLSCYVLMRGLVAYQAMKAGLQTSPGNAEGRSGGSDSDIKKEFRFSLVPLSLFYSSLTKLFLLFLLTIWRPSRSPSPPFVPSPTERTSVVFWNYLDWANMDRVLDIMEFLRDEKLDKEWIVRNVLGGMSAGFGLRVILDSHPAFTTVIILIGWATKTAMGRLVGSWVGGNQKAEQWMAYSIP</sequence>
<dbReference type="GO" id="GO:0000139">
    <property type="term" value="C:Golgi membrane"/>
    <property type="evidence" value="ECO:0007669"/>
    <property type="project" value="UniProtKB-SubCell"/>
</dbReference>
<feature type="transmembrane region" description="Helical" evidence="10">
    <location>
        <begin position="213"/>
        <end position="235"/>
    </location>
</feature>
<evidence type="ECO:0000256" key="3">
    <source>
        <dbReference type="ARBA" id="ARBA00022448"/>
    </source>
</evidence>
<dbReference type="EMBL" id="JAYKXP010000044">
    <property type="protein sequence ID" value="KAK7037763.1"/>
    <property type="molecule type" value="Genomic_DNA"/>
</dbReference>
<organism evidence="11 12">
    <name type="scientific">Paramarasmius palmivorus</name>
    <dbReference type="NCBI Taxonomy" id="297713"/>
    <lineage>
        <taxon>Eukaryota</taxon>
        <taxon>Fungi</taxon>
        <taxon>Dikarya</taxon>
        <taxon>Basidiomycota</taxon>
        <taxon>Agaricomycotina</taxon>
        <taxon>Agaricomycetes</taxon>
        <taxon>Agaricomycetidae</taxon>
        <taxon>Agaricales</taxon>
        <taxon>Marasmiineae</taxon>
        <taxon>Marasmiaceae</taxon>
        <taxon>Paramarasmius</taxon>
    </lineage>
</organism>
<dbReference type="Pfam" id="PF04161">
    <property type="entry name" value="Arv1"/>
    <property type="match status" value="1"/>
</dbReference>
<feature type="transmembrane region" description="Helical" evidence="10">
    <location>
        <begin position="108"/>
        <end position="127"/>
    </location>
</feature>
<evidence type="ECO:0000256" key="2">
    <source>
        <dbReference type="ARBA" id="ARBA00009187"/>
    </source>
</evidence>
<keyword evidence="5 10" id="KW-0256">Endoplasmic reticulum</keyword>
<keyword evidence="6 10" id="KW-1133">Transmembrane helix</keyword>
<dbReference type="GO" id="GO:0032541">
    <property type="term" value="C:cortical endoplasmic reticulum"/>
    <property type="evidence" value="ECO:0007669"/>
    <property type="project" value="TreeGrafter"/>
</dbReference>
<comment type="function">
    <text evidence="10">Regulates also the sphingolipid metabolism.</text>
</comment>
<dbReference type="Proteomes" id="UP001383192">
    <property type="component" value="Unassembled WGS sequence"/>
</dbReference>
<evidence type="ECO:0000256" key="8">
    <source>
        <dbReference type="ARBA" id="ARBA00023098"/>
    </source>
</evidence>
<comment type="subcellular location">
    <subcellularLocation>
        <location evidence="1 10">Endoplasmic reticulum membrane</location>
        <topology evidence="1 10">Multi-pass membrane protein</topology>
    </subcellularLocation>
    <subcellularLocation>
        <location evidence="10">Golgi apparatus membrane</location>
        <topology evidence="10">Multi-pass membrane protein</topology>
    </subcellularLocation>
</comment>
<evidence type="ECO:0000256" key="7">
    <source>
        <dbReference type="ARBA" id="ARBA00023055"/>
    </source>
</evidence>
<keyword evidence="4 10" id="KW-0812">Transmembrane</keyword>
<evidence type="ECO:0000256" key="1">
    <source>
        <dbReference type="ARBA" id="ARBA00004477"/>
    </source>
</evidence>
<accession>A0AAW0CG71</accession>
<protein>
    <recommendedName>
        <fullName evidence="10">Protein ARV</fullName>
    </recommendedName>
</protein>
<evidence type="ECO:0000256" key="10">
    <source>
        <dbReference type="RuleBase" id="RU368065"/>
    </source>
</evidence>
<evidence type="ECO:0000256" key="6">
    <source>
        <dbReference type="ARBA" id="ARBA00022989"/>
    </source>
</evidence>
<dbReference type="GO" id="GO:0005789">
    <property type="term" value="C:endoplasmic reticulum membrane"/>
    <property type="evidence" value="ECO:0007669"/>
    <property type="project" value="UniProtKB-SubCell"/>
</dbReference>
<proteinExistence type="inferred from homology"/>
<gene>
    <name evidence="11" type="primary">ARV1</name>
    <name evidence="11" type="ORF">VNI00_010724</name>
</gene>
<dbReference type="GO" id="GO:0032366">
    <property type="term" value="P:intracellular sterol transport"/>
    <property type="evidence" value="ECO:0007669"/>
    <property type="project" value="UniProtKB-UniRule"/>
</dbReference>
<keyword evidence="8 10" id="KW-0443">Lipid metabolism</keyword>
<comment type="function">
    <text evidence="10">Mediator of sterol homeostasis involved in sterol uptake, trafficking and distribution into membranes.</text>
</comment>
<evidence type="ECO:0000256" key="5">
    <source>
        <dbReference type="ARBA" id="ARBA00022824"/>
    </source>
</evidence>
<evidence type="ECO:0000313" key="12">
    <source>
        <dbReference type="Proteomes" id="UP001383192"/>
    </source>
</evidence>
<comment type="similarity">
    <text evidence="2 10">Belongs to the ARV1 family.</text>
</comment>
<evidence type="ECO:0000256" key="4">
    <source>
        <dbReference type="ARBA" id="ARBA00022692"/>
    </source>
</evidence>
<keyword evidence="10" id="KW-0746">Sphingolipid metabolism</keyword>
<feature type="transmembrane region" description="Helical" evidence="10">
    <location>
        <begin position="147"/>
        <end position="174"/>
    </location>
</feature>
<keyword evidence="7 10" id="KW-0445">Lipid transport</keyword>
<keyword evidence="12" id="KW-1185">Reference proteome</keyword>
<dbReference type="GO" id="GO:0016125">
    <property type="term" value="P:sterol metabolic process"/>
    <property type="evidence" value="ECO:0007669"/>
    <property type="project" value="UniProtKB-UniRule"/>
</dbReference>
<dbReference type="GO" id="GO:0006665">
    <property type="term" value="P:sphingolipid metabolic process"/>
    <property type="evidence" value="ECO:0007669"/>
    <property type="project" value="UniProtKB-UniRule"/>
</dbReference>